<dbReference type="OrthoDB" id="612216at2759"/>
<evidence type="ECO:0000313" key="2">
    <source>
        <dbReference type="EMBL" id="KAF6144344.1"/>
    </source>
</evidence>
<reference evidence="2 3" key="1">
    <citation type="journal article" date="2020" name="IScience">
        <title>Genome Sequencing of the Endangered Kingdonia uniflora (Circaeasteraceae, Ranunculales) Reveals Potential Mechanisms of Evolutionary Specialization.</title>
        <authorList>
            <person name="Sun Y."/>
            <person name="Deng T."/>
            <person name="Zhang A."/>
            <person name="Moore M.J."/>
            <person name="Landis J.B."/>
            <person name="Lin N."/>
            <person name="Zhang H."/>
            <person name="Zhang X."/>
            <person name="Huang J."/>
            <person name="Zhang X."/>
            <person name="Sun H."/>
            <person name="Wang H."/>
        </authorList>
    </citation>
    <scope>NUCLEOTIDE SEQUENCE [LARGE SCALE GENOMIC DNA]</scope>
    <source>
        <strain evidence="2">TB1705</strain>
        <tissue evidence="2">Leaf</tissue>
    </source>
</reference>
<dbReference type="PROSITE" id="PS50181">
    <property type="entry name" value="FBOX"/>
    <property type="match status" value="1"/>
</dbReference>
<dbReference type="Pfam" id="PF00646">
    <property type="entry name" value="F-box"/>
    <property type="match status" value="1"/>
</dbReference>
<evidence type="ECO:0000313" key="3">
    <source>
        <dbReference type="Proteomes" id="UP000541444"/>
    </source>
</evidence>
<dbReference type="EMBL" id="JACGCM010002131">
    <property type="protein sequence ID" value="KAF6144344.1"/>
    <property type="molecule type" value="Genomic_DNA"/>
</dbReference>
<dbReference type="SUPFAM" id="SSF81383">
    <property type="entry name" value="F-box domain"/>
    <property type="match status" value="1"/>
</dbReference>
<name>A0A7J7LPB5_9MAGN</name>
<dbReference type="SUPFAM" id="SSF52047">
    <property type="entry name" value="RNI-like"/>
    <property type="match status" value="1"/>
</dbReference>
<dbReference type="PANTHER" id="PTHR34223">
    <property type="entry name" value="OS11G0201299 PROTEIN"/>
    <property type="match status" value="1"/>
</dbReference>
<dbReference type="InterPro" id="IPR006566">
    <property type="entry name" value="FBD"/>
</dbReference>
<comment type="caution">
    <text evidence="2">The sequence shown here is derived from an EMBL/GenBank/DDBJ whole genome shotgun (WGS) entry which is preliminary data.</text>
</comment>
<dbReference type="AlphaFoldDB" id="A0A7J7LPB5"/>
<dbReference type="Pfam" id="PF08387">
    <property type="entry name" value="FBD"/>
    <property type="match status" value="1"/>
</dbReference>
<dbReference type="InterPro" id="IPR053197">
    <property type="entry name" value="F-box_SCFL_complex_component"/>
</dbReference>
<dbReference type="InterPro" id="IPR001810">
    <property type="entry name" value="F-box_dom"/>
</dbReference>
<evidence type="ECO:0000259" key="1">
    <source>
        <dbReference type="PROSITE" id="PS50181"/>
    </source>
</evidence>
<accession>A0A7J7LPB5</accession>
<feature type="domain" description="F-box" evidence="1">
    <location>
        <begin position="16"/>
        <end position="52"/>
    </location>
</feature>
<sequence>MSPRKKPSLNQETNVDDKITELPNAILDRILSCVPTFYVVRTSVLSKRFRNLWFSMQSLDFDQDVFLIPSHLIGRKKYGAINFSKCVDSVLYFRDGSDLMKLRISWSNTYVTGDLNHLNNWIVIAVRHNVQELDLSRSLRLPSCLFICESLRTLVFCNCEIKKLIISSPRLENLTIEYDENYHLDVLEVIAPTLTLFKMSMNCVDYDLPRVCFGENKAFTSKAEIALLGQVQLHYGFIQLLRVLSNLKSMQLFCPDLMFSMYHLKRIEVHGFSGQFNEVGLLKFLLDAAIVLEKAVLLVQGWTMKNYS</sequence>
<gene>
    <name evidence="2" type="ORF">GIB67_024571</name>
</gene>
<keyword evidence="3" id="KW-1185">Reference proteome</keyword>
<dbReference type="PANTHER" id="PTHR34223:SF51">
    <property type="entry name" value="OS06G0556300 PROTEIN"/>
    <property type="match status" value="1"/>
</dbReference>
<organism evidence="2 3">
    <name type="scientific">Kingdonia uniflora</name>
    <dbReference type="NCBI Taxonomy" id="39325"/>
    <lineage>
        <taxon>Eukaryota</taxon>
        <taxon>Viridiplantae</taxon>
        <taxon>Streptophyta</taxon>
        <taxon>Embryophyta</taxon>
        <taxon>Tracheophyta</taxon>
        <taxon>Spermatophyta</taxon>
        <taxon>Magnoliopsida</taxon>
        <taxon>Ranunculales</taxon>
        <taxon>Circaeasteraceae</taxon>
        <taxon>Kingdonia</taxon>
    </lineage>
</organism>
<protein>
    <recommendedName>
        <fullName evidence="1">F-box domain-containing protein</fullName>
    </recommendedName>
</protein>
<dbReference type="Proteomes" id="UP000541444">
    <property type="component" value="Unassembled WGS sequence"/>
</dbReference>
<dbReference type="SMART" id="SM00256">
    <property type="entry name" value="FBOX"/>
    <property type="match status" value="1"/>
</dbReference>
<dbReference type="InterPro" id="IPR036047">
    <property type="entry name" value="F-box-like_dom_sf"/>
</dbReference>
<proteinExistence type="predicted"/>